<keyword evidence="1" id="KW-1133">Transmembrane helix</keyword>
<evidence type="ECO:0000313" key="3">
    <source>
        <dbReference type="Proteomes" id="UP000183107"/>
    </source>
</evidence>
<dbReference type="Proteomes" id="UP000183107">
    <property type="component" value="Unassembled WGS sequence"/>
</dbReference>
<keyword evidence="1" id="KW-0812">Transmembrane</keyword>
<accession>A0A1I4Y1X4</accession>
<dbReference type="AlphaFoldDB" id="A0A1I4Y1X4"/>
<proteinExistence type="predicted"/>
<feature type="transmembrane region" description="Helical" evidence="1">
    <location>
        <begin position="58"/>
        <end position="79"/>
    </location>
</feature>
<name>A0A1I4Y1X4_9PROT</name>
<gene>
    <name evidence="2" type="ORF">SAMN05216386_0440</name>
</gene>
<reference evidence="3" key="1">
    <citation type="submission" date="2016-10" db="EMBL/GenBank/DDBJ databases">
        <authorList>
            <person name="Varghese N."/>
        </authorList>
    </citation>
    <scope>NUCLEOTIDE SEQUENCE [LARGE SCALE GENOMIC DNA]</scope>
    <source>
        <strain evidence="3">Nsp8</strain>
    </source>
</reference>
<sequence length="87" mass="9752">MCVNNLTQFGLCQKPFIRLALCEIWSNLLKKAQLQALRTQSELSMQDRTSRYFTTFKAVGTIVLIAIALAIIYAAVISIKNWTGISV</sequence>
<keyword evidence="1" id="KW-0472">Membrane</keyword>
<organism evidence="2 3">
    <name type="scientific">Nitrosospira briensis</name>
    <dbReference type="NCBI Taxonomy" id="35799"/>
    <lineage>
        <taxon>Bacteria</taxon>
        <taxon>Pseudomonadati</taxon>
        <taxon>Pseudomonadota</taxon>
        <taxon>Betaproteobacteria</taxon>
        <taxon>Nitrosomonadales</taxon>
        <taxon>Nitrosomonadaceae</taxon>
        <taxon>Nitrosospira</taxon>
    </lineage>
</organism>
<keyword evidence="3" id="KW-1185">Reference proteome</keyword>
<evidence type="ECO:0000256" key="1">
    <source>
        <dbReference type="SAM" id="Phobius"/>
    </source>
</evidence>
<evidence type="ECO:0000313" key="2">
    <source>
        <dbReference type="EMBL" id="SFN31673.1"/>
    </source>
</evidence>
<dbReference type="EMBL" id="FOVJ01000001">
    <property type="protein sequence ID" value="SFN31673.1"/>
    <property type="molecule type" value="Genomic_DNA"/>
</dbReference>
<protein>
    <submittedName>
        <fullName evidence="2">Uncharacterized protein</fullName>
    </submittedName>
</protein>